<dbReference type="InterPro" id="IPR036388">
    <property type="entry name" value="WH-like_DNA-bd_sf"/>
</dbReference>
<feature type="domain" description="HTH La-type RNA-binding" evidence="4">
    <location>
        <begin position="266"/>
        <end position="355"/>
    </location>
</feature>
<gene>
    <name evidence="6" type="primary">LOC108825427</name>
</gene>
<accession>A0A6J0L419</accession>
<evidence type="ECO:0000313" key="5">
    <source>
        <dbReference type="Proteomes" id="UP000504610"/>
    </source>
</evidence>
<evidence type="ECO:0000256" key="3">
    <source>
        <dbReference type="SAM" id="MobiDB-lite"/>
    </source>
</evidence>
<feature type="compositionally biased region" description="Low complexity" evidence="3">
    <location>
        <begin position="124"/>
        <end position="137"/>
    </location>
</feature>
<dbReference type="InterPro" id="IPR006630">
    <property type="entry name" value="La_HTH"/>
</dbReference>
<dbReference type="PANTHER" id="PTHR22792:SF159">
    <property type="entry name" value="LA-RELATED PROTEIN 1B-RELATED"/>
    <property type="match status" value="1"/>
</dbReference>
<evidence type="ECO:0000259" key="4">
    <source>
        <dbReference type="PROSITE" id="PS50961"/>
    </source>
</evidence>
<dbReference type="SMART" id="SM00715">
    <property type="entry name" value="LA"/>
    <property type="match status" value="1"/>
</dbReference>
<dbReference type="RefSeq" id="XP_018454219.2">
    <property type="nucleotide sequence ID" value="XM_018598717.2"/>
</dbReference>
<dbReference type="GeneID" id="108825427"/>
<organism evidence="5 6">
    <name type="scientific">Raphanus sativus</name>
    <name type="common">Radish</name>
    <name type="synonym">Raphanus raphanistrum var. sativus</name>
    <dbReference type="NCBI Taxonomy" id="3726"/>
    <lineage>
        <taxon>Eukaryota</taxon>
        <taxon>Viridiplantae</taxon>
        <taxon>Streptophyta</taxon>
        <taxon>Embryophyta</taxon>
        <taxon>Tracheophyta</taxon>
        <taxon>Spermatophyta</taxon>
        <taxon>Magnoliopsida</taxon>
        <taxon>eudicotyledons</taxon>
        <taxon>Gunneridae</taxon>
        <taxon>Pentapetalae</taxon>
        <taxon>rosids</taxon>
        <taxon>malvids</taxon>
        <taxon>Brassicales</taxon>
        <taxon>Brassicaceae</taxon>
        <taxon>Brassiceae</taxon>
        <taxon>Raphanus</taxon>
    </lineage>
</organism>
<dbReference type="InterPro" id="IPR045180">
    <property type="entry name" value="La_dom_prot"/>
</dbReference>
<dbReference type="Gene3D" id="1.10.10.10">
    <property type="entry name" value="Winged helix-like DNA-binding domain superfamily/Winged helix DNA-binding domain"/>
    <property type="match status" value="1"/>
</dbReference>
<evidence type="ECO:0000313" key="6">
    <source>
        <dbReference type="RefSeq" id="XP_018454219.2"/>
    </source>
</evidence>
<dbReference type="FunFam" id="1.10.10.10:FF:000131">
    <property type="entry name" value="la-related protein 1B isoform X2"/>
    <property type="match status" value="1"/>
</dbReference>
<dbReference type="Pfam" id="PF05383">
    <property type="entry name" value="La"/>
    <property type="match status" value="1"/>
</dbReference>
<dbReference type="Proteomes" id="UP000504610">
    <property type="component" value="Chromosome 9"/>
</dbReference>
<dbReference type="KEGG" id="rsz:108825427"/>
<name>A0A6J0L419_RAPSA</name>
<dbReference type="GO" id="GO:0003729">
    <property type="term" value="F:mRNA binding"/>
    <property type="evidence" value="ECO:0007669"/>
    <property type="project" value="TreeGrafter"/>
</dbReference>
<dbReference type="CDD" id="cd07323">
    <property type="entry name" value="LAM"/>
    <property type="match status" value="1"/>
</dbReference>
<reference evidence="6" key="2">
    <citation type="submission" date="2025-08" db="UniProtKB">
        <authorList>
            <consortium name="RefSeq"/>
        </authorList>
    </citation>
    <scope>IDENTIFICATION</scope>
    <source>
        <tissue evidence="6">Leaf</tissue>
    </source>
</reference>
<dbReference type="OrthoDB" id="340227at2759"/>
<feature type="compositionally biased region" description="Polar residues" evidence="3">
    <location>
        <begin position="181"/>
        <end position="190"/>
    </location>
</feature>
<proteinExistence type="predicted"/>
<evidence type="ECO:0000256" key="1">
    <source>
        <dbReference type="ARBA" id="ARBA00022884"/>
    </source>
</evidence>
<evidence type="ECO:0000256" key="2">
    <source>
        <dbReference type="PROSITE-ProRule" id="PRU00332"/>
    </source>
</evidence>
<dbReference type="GO" id="GO:0005634">
    <property type="term" value="C:nucleus"/>
    <property type="evidence" value="ECO:0007669"/>
    <property type="project" value="TreeGrafter"/>
</dbReference>
<keyword evidence="5" id="KW-1185">Reference proteome</keyword>
<dbReference type="SUPFAM" id="SSF46785">
    <property type="entry name" value="Winged helix' DNA-binding domain"/>
    <property type="match status" value="1"/>
</dbReference>
<dbReference type="InterPro" id="IPR036390">
    <property type="entry name" value="WH_DNA-bd_sf"/>
</dbReference>
<protein>
    <submittedName>
        <fullName evidence="6">La-related protein 1B isoform X1</fullName>
    </submittedName>
</protein>
<dbReference type="PROSITE" id="PS50961">
    <property type="entry name" value="HTH_LA"/>
    <property type="match status" value="1"/>
</dbReference>
<sequence length="380" mass="41281">MATTESRGANSESQIPPGYSSGAINDASISLKDPFFPPPCDNDKKPVWNKPCTSSSPPLMGADSWPALSLSSHKSPSLDSSKGLSDGSASSMPQAPLSLSSSSTAATSSDNHNVNGQRKPFRRNNSTSSSTSNPPNTDQNHTQRSGSATTQSRHSHRHRSNGSSYPPPGDGLHHGNRRNFDQSSFRNSNGRGDMHLQPPQSGFGMMRPQMLMGSPSNAQYMTAPQIGSYGGPVIYPEYDLHVFLPHPPPESMTLVGNFLPPPIYFPSFDPILYNKILTQVEYYFSADNLSKDKYLRGQMNDEGWVPVRIIAGFRRLAEMTDNIQTILEALRSSQVVEVKGEAVRRRGDWDKYLLPHEPSSSGPDAAGASLGAQLESMTLS</sequence>
<keyword evidence="1 2" id="KW-0694">RNA-binding</keyword>
<reference evidence="5" key="1">
    <citation type="journal article" date="2019" name="Database">
        <title>The radish genome database (RadishGD): an integrated information resource for radish genomics.</title>
        <authorList>
            <person name="Yu H.J."/>
            <person name="Baek S."/>
            <person name="Lee Y.J."/>
            <person name="Cho A."/>
            <person name="Mun J.H."/>
        </authorList>
    </citation>
    <scope>NUCLEOTIDE SEQUENCE [LARGE SCALE GENOMIC DNA]</scope>
    <source>
        <strain evidence="5">cv. WK10039</strain>
    </source>
</reference>
<feature type="compositionally biased region" description="Low complexity" evidence="3">
    <location>
        <begin position="68"/>
        <end position="109"/>
    </location>
</feature>
<dbReference type="PANTHER" id="PTHR22792">
    <property type="entry name" value="LUPUS LA PROTEIN-RELATED"/>
    <property type="match status" value="1"/>
</dbReference>
<feature type="region of interest" description="Disordered" evidence="3">
    <location>
        <begin position="1"/>
        <end position="207"/>
    </location>
</feature>
<dbReference type="AlphaFoldDB" id="A0A6J0L419"/>
<feature type="compositionally biased region" description="Polar residues" evidence="3">
    <location>
        <begin position="138"/>
        <end position="151"/>
    </location>
</feature>
<feature type="compositionally biased region" description="Polar residues" evidence="3">
    <location>
        <begin position="1"/>
        <end position="14"/>
    </location>
</feature>